<dbReference type="PANTHER" id="PTHR10587">
    <property type="entry name" value="GLYCOSYL TRANSFERASE-RELATED"/>
    <property type="match status" value="1"/>
</dbReference>
<evidence type="ECO:0000313" key="5">
    <source>
        <dbReference type="Proteomes" id="UP001183202"/>
    </source>
</evidence>
<gene>
    <name evidence="4" type="ORF">RM445_09310</name>
</gene>
<sequence>MKRRRRIVLAVLVLFAAATVGAGAFFVDAVRSREAERAALAAALPPAAVPVAQPRQATGPLVALTFDDGPSPQRTGYVLEVLKQKGVTATFFLQGDHAARHPDLVKRIRDEGHVIGNHSFTHPTFPELTPDQAREEITRTSEVLTEITGTAPTLFRYPHGESSAAADEVLAQERLSPGVLWHWDSNLAGDFECPGAAKVRDYVVAEAVDQAAILLHDAGDTVDCPIEQWDYLPQAIDALKAKGFDFGVVELADRPSAVNQGSSIRVAVPRTGPGAA</sequence>
<accession>A0ABU2N9J2</accession>
<dbReference type="PANTHER" id="PTHR10587:SF133">
    <property type="entry name" value="CHITIN DEACETYLASE 1-RELATED"/>
    <property type="match status" value="1"/>
</dbReference>
<dbReference type="InterPro" id="IPR002509">
    <property type="entry name" value="NODB_dom"/>
</dbReference>
<dbReference type="PROSITE" id="PS51677">
    <property type="entry name" value="NODB"/>
    <property type="match status" value="1"/>
</dbReference>
<dbReference type="Gene3D" id="3.20.20.370">
    <property type="entry name" value="Glycoside hydrolase/deacetylase"/>
    <property type="match status" value="1"/>
</dbReference>
<evidence type="ECO:0000256" key="2">
    <source>
        <dbReference type="ARBA" id="ARBA00022801"/>
    </source>
</evidence>
<dbReference type="EMBL" id="JAVREJ010000004">
    <property type="protein sequence ID" value="MDT0349718.1"/>
    <property type="molecule type" value="Genomic_DNA"/>
</dbReference>
<dbReference type="Pfam" id="PF01522">
    <property type="entry name" value="Polysacc_deac_1"/>
    <property type="match status" value="1"/>
</dbReference>
<organism evidence="4 5">
    <name type="scientific">Pseudonocardia charpentierae</name>
    <dbReference type="NCBI Taxonomy" id="3075545"/>
    <lineage>
        <taxon>Bacteria</taxon>
        <taxon>Bacillati</taxon>
        <taxon>Actinomycetota</taxon>
        <taxon>Actinomycetes</taxon>
        <taxon>Pseudonocardiales</taxon>
        <taxon>Pseudonocardiaceae</taxon>
        <taxon>Pseudonocardia</taxon>
    </lineage>
</organism>
<dbReference type="GO" id="GO:0016787">
    <property type="term" value="F:hydrolase activity"/>
    <property type="evidence" value="ECO:0007669"/>
    <property type="project" value="UniProtKB-KW"/>
</dbReference>
<dbReference type="InterPro" id="IPR011330">
    <property type="entry name" value="Glyco_hydro/deAcase_b/a-brl"/>
</dbReference>
<dbReference type="CDD" id="cd10917">
    <property type="entry name" value="CE4_NodB_like_6s_7s"/>
    <property type="match status" value="1"/>
</dbReference>
<keyword evidence="2 4" id="KW-0378">Hydrolase</keyword>
<keyword evidence="5" id="KW-1185">Reference proteome</keyword>
<name>A0ABU2N9J2_9PSEU</name>
<feature type="domain" description="NodB homology" evidence="3">
    <location>
        <begin position="60"/>
        <end position="247"/>
    </location>
</feature>
<keyword evidence="1" id="KW-0479">Metal-binding</keyword>
<reference evidence="5" key="1">
    <citation type="submission" date="2023-07" db="EMBL/GenBank/DDBJ databases">
        <title>30 novel species of actinomycetes from the DSMZ collection.</title>
        <authorList>
            <person name="Nouioui I."/>
        </authorList>
    </citation>
    <scope>NUCLEOTIDE SEQUENCE [LARGE SCALE GENOMIC DNA]</scope>
    <source>
        <strain evidence="5">DSM 45834</strain>
    </source>
</reference>
<proteinExistence type="predicted"/>
<dbReference type="InterPro" id="IPR050248">
    <property type="entry name" value="Polysacc_deacetylase_ArnD"/>
</dbReference>
<evidence type="ECO:0000313" key="4">
    <source>
        <dbReference type="EMBL" id="MDT0349718.1"/>
    </source>
</evidence>
<evidence type="ECO:0000256" key="1">
    <source>
        <dbReference type="ARBA" id="ARBA00022723"/>
    </source>
</evidence>
<dbReference type="EC" id="3.-.-.-" evidence="4"/>
<protein>
    <submittedName>
        <fullName evidence="4">Polysaccharide deacetylase family protein</fullName>
        <ecNumber evidence="4">3.-.-.-</ecNumber>
    </submittedName>
</protein>
<comment type="caution">
    <text evidence="4">The sequence shown here is derived from an EMBL/GenBank/DDBJ whole genome shotgun (WGS) entry which is preliminary data.</text>
</comment>
<dbReference type="Proteomes" id="UP001183202">
    <property type="component" value="Unassembled WGS sequence"/>
</dbReference>
<evidence type="ECO:0000259" key="3">
    <source>
        <dbReference type="PROSITE" id="PS51677"/>
    </source>
</evidence>
<dbReference type="SUPFAM" id="SSF88713">
    <property type="entry name" value="Glycoside hydrolase/deacetylase"/>
    <property type="match status" value="1"/>
</dbReference>
<dbReference type="RefSeq" id="WP_311555728.1">
    <property type="nucleotide sequence ID" value="NZ_JAVREJ010000004.1"/>
</dbReference>